<dbReference type="PANTHER" id="PTHR24416">
    <property type="entry name" value="TYROSINE-PROTEIN KINASE RECEPTOR"/>
    <property type="match status" value="1"/>
</dbReference>
<dbReference type="GO" id="GO:0045887">
    <property type="term" value="P:positive regulation of synaptic assembly at neuromuscular junction"/>
    <property type="evidence" value="ECO:0007669"/>
    <property type="project" value="UniProtKB-ARBA"/>
</dbReference>
<dbReference type="PROSITE" id="PS00109">
    <property type="entry name" value="PROTEIN_KINASE_TYR"/>
    <property type="match status" value="1"/>
</dbReference>
<evidence type="ECO:0000256" key="4">
    <source>
        <dbReference type="ARBA" id="ARBA00022553"/>
    </source>
</evidence>
<dbReference type="PROSITE" id="PS50011">
    <property type="entry name" value="PROTEIN_KINASE_DOM"/>
    <property type="match status" value="1"/>
</dbReference>
<keyword evidence="6 20" id="KW-0812">Transmembrane</keyword>
<dbReference type="GO" id="GO:0048468">
    <property type="term" value="P:cell development"/>
    <property type="evidence" value="ECO:0007669"/>
    <property type="project" value="UniProtKB-ARBA"/>
</dbReference>
<dbReference type="InterPro" id="IPR007110">
    <property type="entry name" value="Ig-like_dom"/>
</dbReference>
<evidence type="ECO:0000256" key="9">
    <source>
        <dbReference type="ARBA" id="ARBA00022741"/>
    </source>
</evidence>
<dbReference type="InterPro" id="IPR003598">
    <property type="entry name" value="Ig_sub2"/>
</dbReference>
<sequence>MQKRTKNKRGNTQHLARAKQTAITFVITTRRVLYLTMQNLLIIFSAIVIVIISNIHSSSGSISRGSDSNSLDCQLEKHSCLIDVLRQQTQAGQRHLPADLDITLYCPPSTAIWYYEDRAVRRGSYWLLERAQAERSGRYACQYEQVKWANLTLRIGNSNRQSDTDLASFKAIELSVSKQAPDALGVQLKCSIVDGNESLGGSIRWYHNGNRMQFEKQSLHVLQLQPNDAGDWRCSINDTDSNTIRLEAPQLTPGYPQNISLPQGEHSRFDCRLEPAELKSKITWLRPHHRGNIEALLQRLQLGDIREVDIMLGNAKDLLELGSVEPADGGWYICLASNSFGRSLGAAYLDVLPPAAITTTERSTTVATTKSTTTTTTTTTAATITDDDRDDIESGSVQFAPVFKKELNYLQHGVSGKTIILACPSKANPAANITWTFNKDQTGYRPLDRQFGTFKYRRWSLIIEDSIQTDTALYMCKVCNTLGCIHFEYNVRVTDIIRASPIIRVPDNKTALINTQVKLKCDVVSNLAAKTSWYRVRSKNRTDGNNNQTLSLPLPEQELTVIDMAANSTEEHPMLVLSNVTHADEGWYTCMSSNNLGTSNASLYLHVVDHLPFLHVSELLRSHPVGFTVAVVMIVSTLLLGSAFIMYILRRLRREKLLKHRIETVHQWTKKVIIYKPASLEGSSCGGDLQIPVIKIEKQRTTFSNTTTGSSSDPAQAFNEYEFPLDSNWEIPRQQLALGSILGEGAFGRVVMAEADGLPRSPPSAANGMGTIVAVKMVKEEHTDADMASLVREMEVMKMIGKHINIINLLGCCSQNGPLWVIVEYAPHGNLKDFLKQNRPGTLQRRSDSDGYLDDRAMVRLPQLGEKELIMFAFQIARGMEYLASRRCIHRDLAARNVLVSDNYVMKIADFGLARDIQDTDYYRKNTNGRLPIKWMAPESLQEKFYDSQTDVWSYGVLLWEIMTYGEQPYPNIMSAEELYSYLITGQRMEKPAMCTLNIYLVMRQCWNFESSVRPTFAELVESFDGILQQYSSNPNDAYLDLSMPMLETPPSSDDEGEGSETETFRETSPLRYQYTYKFN</sequence>
<dbReference type="InterPro" id="IPR003599">
    <property type="entry name" value="Ig_sub"/>
</dbReference>
<dbReference type="RefSeq" id="XP_034104858.1">
    <property type="nucleotide sequence ID" value="XM_034248967.2"/>
</dbReference>
<evidence type="ECO:0000256" key="6">
    <source>
        <dbReference type="ARBA" id="ARBA00022692"/>
    </source>
</evidence>
<evidence type="ECO:0000256" key="11">
    <source>
        <dbReference type="ARBA" id="ARBA00022840"/>
    </source>
</evidence>
<feature type="domain" description="Ig-like" evidence="22">
    <location>
        <begin position="501"/>
        <end position="606"/>
    </location>
</feature>
<evidence type="ECO:0000256" key="16">
    <source>
        <dbReference type="ARBA" id="ARBA00023170"/>
    </source>
</evidence>
<evidence type="ECO:0000256" key="18">
    <source>
        <dbReference type="ARBA" id="ARBA00023319"/>
    </source>
</evidence>
<dbReference type="InterPro" id="IPR050122">
    <property type="entry name" value="RTK"/>
</dbReference>
<feature type="domain" description="Ig-like" evidence="22">
    <location>
        <begin position="186"/>
        <end position="245"/>
    </location>
</feature>
<dbReference type="Gene3D" id="2.60.40.10">
    <property type="entry name" value="Immunoglobulins"/>
    <property type="match status" value="4"/>
</dbReference>
<dbReference type="GO" id="GO:0048729">
    <property type="term" value="P:tissue morphogenesis"/>
    <property type="evidence" value="ECO:0007669"/>
    <property type="project" value="UniProtKB-ARBA"/>
</dbReference>
<dbReference type="SUPFAM" id="SSF56112">
    <property type="entry name" value="Protein kinase-like (PK-like)"/>
    <property type="match status" value="1"/>
</dbReference>
<evidence type="ECO:0000256" key="13">
    <source>
        <dbReference type="ARBA" id="ARBA00023136"/>
    </source>
</evidence>
<dbReference type="GO" id="GO:0005524">
    <property type="term" value="F:ATP binding"/>
    <property type="evidence" value="ECO:0007669"/>
    <property type="project" value="UniProtKB-KW"/>
</dbReference>
<dbReference type="SUPFAM" id="SSF48726">
    <property type="entry name" value="Immunoglobulin"/>
    <property type="match status" value="4"/>
</dbReference>
<keyword evidence="13 20" id="KW-0472">Membrane</keyword>
<dbReference type="InterPro" id="IPR008266">
    <property type="entry name" value="Tyr_kinase_AS"/>
</dbReference>
<dbReference type="PANTHER" id="PTHR24416:SF550">
    <property type="entry name" value="FIBROBLAST GROWTH FACTOR RECEPTOR HOMOLOG 1-RELATED"/>
    <property type="match status" value="1"/>
</dbReference>
<evidence type="ECO:0000256" key="1">
    <source>
        <dbReference type="ARBA" id="ARBA00004167"/>
    </source>
</evidence>
<dbReference type="GO" id="GO:0048513">
    <property type="term" value="P:animal organ development"/>
    <property type="evidence" value="ECO:0007669"/>
    <property type="project" value="UniProtKB-ARBA"/>
</dbReference>
<keyword evidence="8" id="KW-0677">Repeat</keyword>
<dbReference type="InterPro" id="IPR000719">
    <property type="entry name" value="Prot_kinase_dom"/>
</dbReference>
<dbReference type="EC" id="2.7.10.1" evidence="2"/>
<dbReference type="SMART" id="SM00409">
    <property type="entry name" value="IG"/>
    <property type="match status" value="5"/>
</dbReference>
<protein>
    <recommendedName>
        <fullName evidence="2">receptor protein-tyrosine kinase</fullName>
        <ecNumber evidence="2">2.7.10.1</ecNumber>
    </recommendedName>
</protein>
<dbReference type="GO" id="GO:0003006">
    <property type="term" value="P:developmental process involved in reproduction"/>
    <property type="evidence" value="ECO:0007669"/>
    <property type="project" value="UniProtKB-ARBA"/>
</dbReference>
<feature type="domain" description="Ig-like" evidence="22">
    <location>
        <begin position="249"/>
        <end position="345"/>
    </location>
</feature>
<evidence type="ECO:0000259" key="21">
    <source>
        <dbReference type="PROSITE" id="PS50011"/>
    </source>
</evidence>
<evidence type="ECO:0000256" key="8">
    <source>
        <dbReference type="ARBA" id="ARBA00022737"/>
    </source>
</evidence>
<reference evidence="24" key="1">
    <citation type="submission" date="2025-08" db="UniProtKB">
        <authorList>
            <consortium name="RefSeq"/>
        </authorList>
    </citation>
    <scope>IDENTIFICATION</scope>
    <source>
        <strain evidence="24">15112-1751.03</strain>
        <tissue evidence="24">Whole Adult</tissue>
    </source>
</reference>
<dbReference type="GO" id="GO:0005886">
    <property type="term" value="C:plasma membrane"/>
    <property type="evidence" value="ECO:0007669"/>
    <property type="project" value="TreeGrafter"/>
</dbReference>
<dbReference type="AlphaFoldDB" id="A0A6P8WZF8"/>
<keyword evidence="3" id="KW-0217">Developmental protein</keyword>
<dbReference type="InterPro" id="IPR036179">
    <property type="entry name" value="Ig-like_dom_sf"/>
</dbReference>
<dbReference type="GO" id="GO:0001708">
    <property type="term" value="P:cell fate specification"/>
    <property type="evidence" value="ECO:0007669"/>
    <property type="project" value="UniProtKB-ARBA"/>
</dbReference>
<keyword evidence="12 20" id="KW-1133">Transmembrane helix</keyword>
<evidence type="ECO:0000256" key="2">
    <source>
        <dbReference type="ARBA" id="ARBA00011902"/>
    </source>
</evidence>
<feature type="transmembrane region" description="Helical" evidence="20">
    <location>
        <begin position="625"/>
        <end position="649"/>
    </location>
</feature>
<dbReference type="InterPro" id="IPR013783">
    <property type="entry name" value="Ig-like_fold"/>
</dbReference>
<dbReference type="Gene3D" id="1.10.510.10">
    <property type="entry name" value="Transferase(Phosphotransferase) domain 1"/>
    <property type="match status" value="1"/>
</dbReference>
<evidence type="ECO:0000256" key="15">
    <source>
        <dbReference type="ARBA" id="ARBA00023157"/>
    </source>
</evidence>
<dbReference type="GO" id="GO:0048646">
    <property type="term" value="P:anatomical structure formation involved in morphogenesis"/>
    <property type="evidence" value="ECO:0007669"/>
    <property type="project" value="UniProtKB-ARBA"/>
</dbReference>
<evidence type="ECO:0000259" key="22">
    <source>
        <dbReference type="PROSITE" id="PS50835"/>
    </source>
</evidence>
<evidence type="ECO:0000256" key="20">
    <source>
        <dbReference type="SAM" id="Phobius"/>
    </source>
</evidence>
<dbReference type="Gene3D" id="3.30.200.20">
    <property type="entry name" value="Phosphorylase Kinase, domain 1"/>
    <property type="match status" value="1"/>
</dbReference>
<organism evidence="23 24">
    <name type="scientific">Drosophila albomicans</name>
    <name type="common">Fruit fly</name>
    <dbReference type="NCBI Taxonomy" id="7291"/>
    <lineage>
        <taxon>Eukaryota</taxon>
        <taxon>Metazoa</taxon>
        <taxon>Ecdysozoa</taxon>
        <taxon>Arthropoda</taxon>
        <taxon>Hexapoda</taxon>
        <taxon>Insecta</taxon>
        <taxon>Pterygota</taxon>
        <taxon>Neoptera</taxon>
        <taxon>Endopterygota</taxon>
        <taxon>Diptera</taxon>
        <taxon>Brachycera</taxon>
        <taxon>Muscomorpha</taxon>
        <taxon>Ephydroidea</taxon>
        <taxon>Drosophilidae</taxon>
        <taxon>Drosophila</taxon>
    </lineage>
</organism>
<dbReference type="Proteomes" id="UP000515160">
    <property type="component" value="Chromosome 3"/>
</dbReference>
<dbReference type="GO" id="GO:0001667">
    <property type="term" value="P:ameboidal-type cell migration"/>
    <property type="evidence" value="ECO:0007669"/>
    <property type="project" value="UniProtKB-ARBA"/>
</dbReference>
<dbReference type="InterPro" id="IPR020635">
    <property type="entry name" value="Tyr_kinase_cat_dom"/>
</dbReference>
<dbReference type="PRINTS" id="PR00109">
    <property type="entry name" value="TYRKINASE"/>
</dbReference>
<keyword evidence="10" id="KW-0418">Kinase</keyword>
<dbReference type="GO" id="GO:0030030">
    <property type="term" value="P:cell projection organization"/>
    <property type="evidence" value="ECO:0007669"/>
    <property type="project" value="UniProtKB-ARBA"/>
</dbReference>
<keyword evidence="9" id="KW-0547">Nucleotide-binding</keyword>
<dbReference type="OrthoDB" id="5984265at2759"/>
<evidence type="ECO:0000313" key="23">
    <source>
        <dbReference type="Proteomes" id="UP000515160"/>
    </source>
</evidence>
<dbReference type="Pfam" id="PF13927">
    <property type="entry name" value="Ig_3"/>
    <property type="match status" value="1"/>
</dbReference>
<dbReference type="FunFam" id="1.10.510.10:FF:000983">
    <property type="entry name" value="Fibroblast growth factor receptor homolog 2"/>
    <property type="match status" value="1"/>
</dbReference>
<feature type="domain" description="Ig-like" evidence="22">
    <location>
        <begin position="401"/>
        <end position="494"/>
    </location>
</feature>
<feature type="region of interest" description="Disordered" evidence="19">
    <location>
        <begin position="1046"/>
        <end position="1068"/>
    </location>
</feature>
<keyword evidence="15" id="KW-1015">Disulfide bond</keyword>
<evidence type="ECO:0000256" key="3">
    <source>
        <dbReference type="ARBA" id="ARBA00022473"/>
    </source>
</evidence>
<evidence type="ECO:0000256" key="10">
    <source>
        <dbReference type="ARBA" id="ARBA00022777"/>
    </source>
</evidence>
<name>A0A6P8WZF8_DROAB</name>
<keyword evidence="5" id="KW-0808">Transferase</keyword>
<dbReference type="SMART" id="SM00219">
    <property type="entry name" value="TyrKc"/>
    <property type="match status" value="1"/>
</dbReference>
<keyword evidence="23" id="KW-1185">Reference proteome</keyword>
<keyword evidence="18" id="KW-0393">Immunoglobulin domain</keyword>
<dbReference type="FunFam" id="2.60.40.10:FF:000020">
    <property type="entry name" value="Fibroblast growth factor receptor"/>
    <property type="match status" value="1"/>
</dbReference>
<dbReference type="GO" id="GO:0007276">
    <property type="term" value="P:gamete generation"/>
    <property type="evidence" value="ECO:0007669"/>
    <property type="project" value="UniProtKB-ARBA"/>
</dbReference>
<dbReference type="GO" id="GO:0008347">
    <property type="term" value="P:glial cell migration"/>
    <property type="evidence" value="ECO:0007669"/>
    <property type="project" value="UniProtKB-ARBA"/>
</dbReference>
<comment type="subcellular location">
    <subcellularLocation>
        <location evidence="1">Membrane</location>
        <topology evidence="1">Single-pass membrane protein</topology>
    </subcellularLocation>
</comment>
<dbReference type="Pfam" id="PF07714">
    <property type="entry name" value="PK_Tyr_Ser-Thr"/>
    <property type="match status" value="1"/>
</dbReference>
<evidence type="ECO:0000313" key="24">
    <source>
        <dbReference type="RefSeq" id="XP_034104858.1"/>
    </source>
</evidence>
<dbReference type="FunFam" id="3.30.200.20:FF:000651">
    <property type="entry name" value="Fibroblast growth factor receptor"/>
    <property type="match status" value="1"/>
</dbReference>
<dbReference type="GeneID" id="117568368"/>
<gene>
    <name evidence="24" type="primary">LOC117568368</name>
</gene>
<feature type="domain" description="Protein kinase" evidence="21">
    <location>
        <begin position="736"/>
        <end position="1028"/>
    </location>
</feature>
<dbReference type="PROSITE" id="PS50835">
    <property type="entry name" value="IG_LIKE"/>
    <property type="match status" value="4"/>
</dbReference>
<evidence type="ECO:0000256" key="12">
    <source>
        <dbReference type="ARBA" id="ARBA00022989"/>
    </source>
</evidence>
<keyword evidence="4" id="KW-0597">Phosphoprotein</keyword>
<feature type="transmembrane region" description="Helical" evidence="20">
    <location>
        <begin position="32"/>
        <end position="52"/>
    </location>
</feature>
<keyword evidence="16 24" id="KW-0675">Receptor</keyword>
<evidence type="ECO:0000256" key="5">
    <source>
        <dbReference type="ARBA" id="ARBA00022679"/>
    </source>
</evidence>
<accession>A0A6P8WZF8</accession>
<dbReference type="InterPro" id="IPR011009">
    <property type="entry name" value="Kinase-like_dom_sf"/>
</dbReference>
<dbReference type="GO" id="GO:0090130">
    <property type="term" value="P:tissue migration"/>
    <property type="evidence" value="ECO:0007669"/>
    <property type="project" value="UniProtKB-ARBA"/>
</dbReference>
<dbReference type="SMART" id="SM00408">
    <property type="entry name" value="IGc2"/>
    <property type="match status" value="4"/>
</dbReference>
<keyword evidence="17" id="KW-0325">Glycoprotein</keyword>
<evidence type="ECO:0000256" key="19">
    <source>
        <dbReference type="SAM" id="MobiDB-lite"/>
    </source>
</evidence>
<keyword evidence="11" id="KW-0067">ATP-binding</keyword>
<evidence type="ECO:0000256" key="14">
    <source>
        <dbReference type="ARBA" id="ARBA00023137"/>
    </source>
</evidence>
<evidence type="ECO:0000256" key="7">
    <source>
        <dbReference type="ARBA" id="ARBA00022729"/>
    </source>
</evidence>
<dbReference type="GO" id="GO:0005007">
    <property type="term" value="F:fibroblast growth factor receptor activity"/>
    <property type="evidence" value="ECO:0007669"/>
    <property type="project" value="UniProtKB-ARBA"/>
</dbReference>
<evidence type="ECO:0000256" key="17">
    <source>
        <dbReference type="ARBA" id="ARBA00023180"/>
    </source>
</evidence>
<keyword evidence="14" id="KW-0829">Tyrosine-protein kinase</keyword>
<dbReference type="InterPro" id="IPR001245">
    <property type="entry name" value="Ser-Thr/Tyr_kinase_cat_dom"/>
</dbReference>
<dbReference type="GO" id="GO:0043235">
    <property type="term" value="C:receptor complex"/>
    <property type="evidence" value="ECO:0007669"/>
    <property type="project" value="TreeGrafter"/>
</dbReference>
<dbReference type="GO" id="GO:0022603">
    <property type="term" value="P:regulation of anatomical structure morphogenesis"/>
    <property type="evidence" value="ECO:0007669"/>
    <property type="project" value="UniProtKB-ARBA"/>
</dbReference>
<proteinExistence type="predicted"/>
<keyword evidence="7" id="KW-0732">Signal</keyword>